<protein>
    <submittedName>
        <fullName evidence="1">Uncharacterized protein</fullName>
    </submittedName>
</protein>
<dbReference type="EMBL" id="CATNWA010021446">
    <property type="protein sequence ID" value="CAI9622734.1"/>
    <property type="molecule type" value="Genomic_DNA"/>
</dbReference>
<feature type="non-terminal residue" evidence="1">
    <location>
        <position position="49"/>
    </location>
</feature>
<comment type="caution">
    <text evidence="1">The sequence shown here is derived from an EMBL/GenBank/DDBJ whole genome shotgun (WGS) entry which is preliminary data.</text>
</comment>
<sequence length="49" mass="5313">MGAVYALHCKHAALYGSAMQSHTEQCAGADREENCDVYIQVSPPSKCKI</sequence>
<gene>
    <name evidence="1" type="ORF">SPARVUS_LOCUS16330115</name>
</gene>
<dbReference type="Proteomes" id="UP001162483">
    <property type="component" value="Unassembled WGS sequence"/>
</dbReference>
<keyword evidence="2" id="KW-1185">Reference proteome</keyword>
<organism evidence="1 2">
    <name type="scientific">Staurois parvus</name>
    <dbReference type="NCBI Taxonomy" id="386267"/>
    <lineage>
        <taxon>Eukaryota</taxon>
        <taxon>Metazoa</taxon>
        <taxon>Chordata</taxon>
        <taxon>Craniata</taxon>
        <taxon>Vertebrata</taxon>
        <taxon>Euteleostomi</taxon>
        <taxon>Amphibia</taxon>
        <taxon>Batrachia</taxon>
        <taxon>Anura</taxon>
        <taxon>Neobatrachia</taxon>
        <taxon>Ranoidea</taxon>
        <taxon>Ranidae</taxon>
        <taxon>Staurois</taxon>
    </lineage>
</organism>
<name>A0ABN9HMG2_9NEOB</name>
<evidence type="ECO:0000313" key="2">
    <source>
        <dbReference type="Proteomes" id="UP001162483"/>
    </source>
</evidence>
<proteinExistence type="predicted"/>
<accession>A0ABN9HMG2</accession>
<reference evidence="1" key="1">
    <citation type="submission" date="2023-05" db="EMBL/GenBank/DDBJ databases">
        <authorList>
            <person name="Stuckert A."/>
        </authorList>
    </citation>
    <scope>NUCLEOTIDE SEQUENCE</scope>
</reference>
<evidence type="ECO:0000313" key="1">
    <source>
        <dbReference type="EMBL" id="CAI9622734.1"/>
    </source>
</evidence>